<comment type="similarity">
    <text evidence="3">Belongs to the methyl-accepting chemotaxis (MCP) protein family.</text>
</comment>
<dbReference type="PANTHER" id="PTHR32089">
    <property type="entry name" value="METHYL-ACCEPTING CHEMOTAXIS PROTEIN MCPB"/>
    <property type="match status" value="1"/>
</dbReference>
<dbReference type="SMART" id="SM00283">
    <property type="entry name" value="MA"/>
    <property type="match status" value="1"/>
</dbReference>
<keyword evidence="5" id="KW-1133">Transmembrane helix</keyword>
<evidence type="ECO:0000256" key="4">
    <source>
        <dbReference type="PROSITE-ProRule" id="PRU00284"/>
    </source>
</evidence>
<dbReference type="RefSeq" id="WP_033093420.1">
    <property type="nucleotide sequence ID" value="NZ_JQED01000015.1"/>
</dbReference>
<dbReference type="Proteomes" id="UP000029843">
    <property type="component" value="Unassembled WGS sequence"/>
</dbReference>
<dbReference type="EMBL" id="JQED01000015">
    <property type="protein sequence ID" value="KGJ93222.1"/>
    <property type="molecule type" value="Genomic_DNA"/>
</dbReference>
<dbReference type="AlphaFoldDB" id="A0A099KTP0"/>
<comment type="caution">
    <text evidence="8">The sequence shown here is derived from an EMBL/GenBank/DDBJ whole genome shotgun (WGS) entry which is preliminary data.</text>
</comment>
<evidence type="ECO:0000256" key="1">
    <source>
        <dbReference type="ARBA" id="ARBA00004370"/>
    </source>
</evidence>
<feature type="transmembrane region" description="Helical" evidence="5">
    <location>
        <begin position="7"/>
        <end position="29"/>
    </location>
</feature>
<gene>
    <name evidence="8" type="ORF">ND2E_2688</name>
</gene>
<dbReference type="PROSITE" id="PS50885">
    <property type="entry name" value="HAMP"/>
    <property type="match status" value="1"/>
</dbReference>
<dbReference type="InterPro" id="IPR003660">
    <property type="entry name" value="HAMP_dom"/>
</dbReference>
<dbReference type="Pfam" id="PF00015">
    <property type="entry name" value="MCPsignal"/>
    <property type="match status" value="1"/>
</dbReference>
<evidence type="ECO:0000256" key="3">
    <source>
        <dbReference type="ARBA" id="ARBA00029447"/>
    </source>
</evidence>
<accession>A0A099KTP0</accession>
<evidence type="ECO:0000259" key="7">
    <source>
        <dbReference type="PROSITE" id="PS50885"/>
    </source>
</evidence>
<dbReference type="CDD" id="cd11386">
    <property type="entry name" value="MCP_signal"/>
    <property type="match status" value="1"/>
</dbReference>
<dbReference type="GO" id="GO:0007165">
    <property type="term" value="P:signal transduction"/>
    <property type="evidence" value="ECO:0007669"/>
    <property type="project" value="UniProtKB-KW"/>
</dbReference>
<feature type="transmembrane region" description="Helical" evidence="5">
    <location>
        <begin position="284"/>
        <end position="307"/>
    </location>
</feature>
<proteinExistence type="inferred from homology"/>
<evidence type="ECO:0000313" key="8">
    <source>
        <dbReference type="EMBL" id="KGJ93222.1"/>
    </source>
</evidence>
<feature type="domain" description="HAMP" evidence="7">
    <location>
        <begin position="323"/>
        <end position="358"/>
    </location>
</feature>
<protein>
    <submittedName>
        <fullName evidence="8">Methyl-accepting chemotaxis sensory transducer</fullName>
    </submittedName>
</protein>
<dbReference type="GO" id="GO:0016020">
    <property type="term" value="C:membrane"/>
    <property type="evidence" value="ECO:0007669"/>
    <property type="project" value="UniProtKB-SubCell"/>
</dbReference>
<dbReference type="PATRIC" id="fig|28229.4.peg.1724"/>
<name>A0A099KTP0_COLPS</name>
<dbReference type="SUPFAM" id="SSF103190">
    <property type="entry name" value="Sensory domain-like"/>
    <property type="match status" value="1"/>
</dbReference>
<sequence>MKKMLGFRSALITSMSGLIICCLLVSNWMSYNEIRDNTVADVNELSKDMIRYEADKVETWFQSKAKLIDELANNYVNGSYQDNFVGIARLAKTAGDVTAIYIGFDDGRAYSTSVGDAWVDGVAKLELYDPTKRPWYSQAKASNVLDITEVYPDATTGNDVVSIIKVMNDGVALADIELTILGDTVKGINQPGAISVITDEKGNVLASTSKVVVVGTPFRNAGMADLERAMLSQDEMMQDYTLNGVDKIAFTKSIKLVNGKKWYLFVGIDKSVAYASLDTALNQAIFSSIVMIIIGIAVLLLILQALYRPILLLKEMVFDLSKGNGDLTSRLPVKNNDDLGVISENINLFIEKLQRLMLDVQQSSSEIDDSIKKLRDEVDSNGTILNAHMVETDQIVSAIEEMSVTAKDVAQNSNDTAAFTQTTNAQASKSKESVGEATSIVARLVNEVEHTSDSISEIERNTSDINNVLKVIGDIADQTNLLALNAAIEAARAGEYGRGFAVVADEVRALAAKTQDSTTEIEQTLLQLREGSSSAISTMGSTKSTCLEVAQSTEVVASDLGSINDSVSQINDLNLQIATAAEEQSCVSDEIARNMTAISDMANELVVNGNNSLDQTIELANANVNLKALVAQFKLS</sequence>
<dbReference type="FunFam" id="1.10.287.950:FF:000001">
    <property type="entry name" value="Methyl-accepting chemotaxis sensory transducer"/>
    <property type="match status" value="1"/>
</dbReference>
<dbReference type="Gene3D" id="3.30.450.20">
    <property type="entry name" value="PAS domain"/>
    <property type="match status" value="2"/>
</dbReference>
<feature type="domain" description="Methyl-accepting transducer" evidence="6">
    <location>
        <begin position="363"/>
        <end position="599"/>
    </location>
</feature>
<keyword evidence="2 4" id="KW-0807">Transducer</keyword>
<dbReference type="InterPro" id="IPR029151">
    <property type="entry name" value="Sensor-like_sf"/>
</dbReference>
<evidence type="ECO:0000256" key="2">
    <source>
        <dbReference type="ARBA" id="ARBA00023224"/>
    </source>
</evidence>
<reference evidence="8 9" key="1">
    <citation type="submission" date="2014-08" db="EMBL/GenBank/DDBJ databases">
        <title>Genomic and Phenotypic Diversity of Colwellia psychrerythraea strains from Disparate Marine Basins.</title>
        <authorList>
            <person name="Techtmann S.M."/>
            <person name="Stelling S.C."/>
            <person name="Utturkar S.M."/>
            <person name="Alshibli N."/>
            <person name="Harris A."/>
            <person name="Brown S.D."/>
            <person name="Hazen T.C."/>
        </authorList>
    </citation>
    <scope>NUCLEOTIDE SEQUENCE [LARGE SCALE GENOMIC DNA]</scope>
    <source>
        <strain evidence="8 9">ND2E</strain>
    </source>
</reference>
<organism evidence="8 9">
    <name type="scientific">Colwellia psychrerythraea</name>
    <name type="common">Vibrio psychroerythus</name>
    <dbReference type="NCBI Taxonomy" id="28229"/>
    <lineage>
        <taxon>Bacteria</taxon>
        <taxon>Pseudomonadati</taxon>
        <taxon>Pseudomonadota</taxon>
        <taxon>Gammaproteobacteria</taxon>
        <taxon>Alteromonadales</taxon>
        <taxon>Colwelliaceae</taxon>
        <taxon>Colwellia</taxon>
    </lineage>
</organism>
<keyword evidence="5" id="KW-0812">Transmembrane</keyword>
<dbReference type="GO" id="GO:0006935">
    <property type="term" value="P:chemotaxis"/>
    <property type="evidence" value="ECO:0007669"/>
    <property type="project" value="UniProtKB-ARBA"/>
</dbReference>
<dbReference type="InterPro" id="IPR004089">
    <property type="entry name" value="MCPsignal_dom"/>
</dbReference>
<evidence type="ECO:0000313" key="9">
    <source>
        <dbReference type="Proteomes" id="UP000029843"/>
    </source>
</evidence>
<dbReference type="SMART" id="SM00304">
    <property type="entry name" value="HAMP"/>
    <property type="match status" value="1"/>
</dbReference>
<dbReference type="SUPFAM" id="SSF58104">
    <property type="entry name" value="Methyl-accepting chemotaxis protein (MCP) signaling domain"/>
    <property type="match status" value="1"/>
</dbReference>
<dbReference type="PANTHER" id="PTHR32089:SF55">
    <property type="entry name" value="METHYL ACCEPTING SENSORY TRANSDUCER WITH CACHE_2 SMALL MOLECULE BINDING DOMAIN"/>
    <property type="match status" value="1"/>
</dbReference>
<evidence type="ECO:0000256" key="5">
    <source>
        <dbReference type="SAM" id="Phobius"/>
    </source>
</evidence>
<keyword evidence="5" id="KW-0472">Membrane</keyword>
<comment type="subcellular location">
    <subcellularLocation>
        <location evidence="1">Membrane</location>
    </subcellularLocation>
</comment>
<evidence type="ECO:0000259" key="6">
    <source>
        <dbReference type="PROSITE" id="PS50111"/>
    </source>
</evidence>
<dbReference type="Gene3D" id="1.10.287.950">
    <property type="entry name" value="Methyl-accepting chemotaxis protein"/>
    <property type="match status" value="1"/>
</dbReference>
<dbReference type="OrthoDB" id="5800769at2"/>
<dbReference type="CDD" id="cd06225">
    <property type="entry name" value="HAMP"/>
    <property type="match status" value="1"/>
</dbReference>
<dbReference type="CDD" id="cd18773">
    <property type="entry name" value="PDC1_HK_sensor"/>
    <property type="match status" value="1"/>
</dbReference>
<dbReference type="PROSITE" id="PS50111">
    <property type="entry name" value="CHEMOTAXIS_TRANSDUC_2"/>
    <property type="match status" value="1"/>
</dbReference>